<dbReference type="InterPro" id="IPR023213">
    <property type="entry name" value="CAT-like_dom_sf"/>
</dbReference>
<organism evidence="1 2">
    <name type="scientific">Phycicoccus avicenniae</name>
    <dbReference type="NCBI Taxonomy" id="2828860"/>
    <lineage>
        <taxon>Bacteria</taxon>
        <taxon>Bacillati</taxon>
        <taxon>Actinomycetota</taxon>
        <taxon>Actinomycetes</taxon>
        <taxon>Micrococcales</taxon>
        <taxon>Intrasporangiaceae</taxon>
        <taxon>Phycicoccus</taxon>
    </lineage>
</organism>
<dbReference type="AlphaFoldDB" id="A0A941HY42"/>
<reference evidence="1" key="1">
    <citation type="submission" date="2021-04" db="EMBL/GenBank/DDBJ databases">
        <title>Phycicoccus avicenniae sp. nov., a novel endophytic actinomycetes isolated from branch of Avicennia mariana.</title>
        <authorList>
            <person name="Tuo L."/>
        </authorList>
    </citation>
    <scope>NUCLEOTIDE SEQUENCE</scope>
    <source>
        <strain evidence="1">BSK3Z-2</strain>
    </source>
</reference>
<dbReference type="EMBL" id="JAGSNF010000004">
    <property type="protein sequence ID" value="MBR7742538.1"/>
    <property type="molecule type" value="Genomic_DNA"/>
</dbReference>
<dbReference type="Gene3D" id="3.30.559.30">
    <property type="entry name" value="Nonribosomal peptide synthetase, condensation domain"/>
    <property type="match status" value="1"/>
</dbReference>
<comment type="caution">
    <text evidence="1">The sequence shown here is derived from an EMBL/GenBank/DDBJ whole genome shotgun (WGS) entry which is preliminary data.</text>
</comment>
<dbReference type="SUPFAM" id="SSF52777">
    <property type="entry name" value="CoA-dependent acyltransferases"/>
    <property type="match status" value="2"/>
</dbReference>
<evidence type="ECO:0000313" key="1">
    <source>
        <dbReference type="EMBL" id="MBR7742538.1"/>
    </source>
</evidence>
<name>A0A941HY42_9MICO</name>
<dbReference type="Gene3D" id="3.30.559.10">
    <property type="entry name" value="Chloramphenicol acetyltransferase-like domain"/>
    <property type="match status" value="1"/>
</dbReference>
<evidence type="ECO:0000313" key="2">
    <source>
        <dbReference type="Proteomes" id="UP000677016"/>
    </source>
</evidence>
<sequence length="440" mass="47114">MRLTTVTQMALPHGRVRSFVLAPTGPPGAARPVSFDQGRHVGEGDRPGSWMAIAARLPGPFEDEALAVAWAAVVARHGTLTTAFDRGSGAVTLHEVDLAVRGWVEHDAPPERATREVVREVLDDACTPFATPSHRLVVVEPDGDPQGCDQEDRRPVAVLAADHAHVDMWSLVVLVRDLLATLDDVAAGRPVGGGLAAVPSFAEHTAELAARPPAPGPVRRRWADVLEAEGGVMPLFPLPLGDVSVPRDEVVEVRDVLDTAGVGRLSEAASGAGVRMIALAVSALTRVTREVAGRPLRAVFPVHSRYDERWHDAVGWFITNAVLESADPDPRACRAAVKEAMELGSWPLGPILAPWGGMPQAPGMFAVSWLDTRRLPVRLDPGLATQYVSASIRTDGVMIWFVVNDEGLHLRCRYPDTPQARDSVGGWLDAVEEGLRGLAG</sequence>
<accession>A0A941HY42</accession>
<dbReference type="Proteomes" id="UP000677016">
    <property type="component" value="Unassembled WGS sequence"/>
</dbReference>
<dbReference type="RefSeq" id="WP_211601706.1">
    <property type="nucleotide sequence ID" value="NZ_JAGSNF010000004.1"/>
</dbReference>
<protein>
    <submittedName>
        <fullName evidence="1">Peptide synthetase</fullName>
    </submittedName>
</protein>
<gene>
    <name evidence="1" type="ORF">KC207_04450</name>
</gene>
<keyword evidence="2" id="KW-1185">Reference proteome</keyword>
<proteinExistence type="predicted"/>